<dbReference type="Proteomes" id="UP000237378">
    <property type="component" value="Unassembled WGS sequence"/>
</dbReference>
<evidence type="ECO:0000313" key="5">
    <source>
        <dbReference type="EMBL" id="POG02525.1"/>
    </source>
</evidence>
<comment type="function">
    <text evidence="4">Functions as a PqqA binding protein and presents PqqA to PqqE, in the pyrroloquinoline quinone (PQQ) biosynthetic pathway.</text>
</comment>
<dbReference type="Gene3D" id="1.10.10.1150">
    <property type="entry name" value="Coenzyme PQQ synthesis protein D (PqqD)"/>
    <property type="match status" value="1"/>
</dbReference>
<dbReference type="RefSeq" id="WP_021784000.1">
    <property type="nucleotide sequence ID" value="NZ_CP047152.1"/>
</dbReference>
<evidence type="ECO:0000256" key="2">
    <source>
        <dbReference type="ARBA" id="ARBA00011741"/>
    </source>
</evidence>
<dbReference type="HAMAP" id="MF_00655">
    <property type="entry name" value="PQQ_syn_PqqD"/>
    <property type="match status" value="1"/>
</dbReference>
<dbReference type="NCBIfam" id="NF002535">
    <property type="entry name" value="PRK02079.1"/>
    <property type="match status" value="1"/>
</dbReference>
<protein>
    <recommendedName>
        <fullName evidence="4">PqqA binding protein</fullName>
    </recommendedName>
    <alternativeName>
        <fullName evidence="4">Coenzyme PQQ synthesis protein D</fullName>
    </alternativeName>
    <alternativeName>
        <fullName evidence="4">Pyrroloquinoline quinone biosynthesis protein D</fullName>
    </alternativeName>
</protein>
<comment type="pathway">
    <text evidence="1 4">Cofactor biosynthesis; pyrroloquinoline quinone biosynthesis.</text>
</comment>
<organism evidence="5 6">
    <name type="scientific">Pseudomonas putida</name>
    <name type="common">Arthrobacter siderocapsulatus</name>
    <dbReference type="NCBI Taxonomy" id="303"/>
    <lineage>
        <taxon>Bacteria</taxon>
        <taxon>Pseudomonadati</taxon>
        <taxon>Pseudomonadota</taxon>
        <taxon>Gammaproteobacteria</taxon>
        <taxon>Pseudomonadales</taxon>
        <taxon>Pseudomonadaceae</taxon>
        <taxon>Pseudomonas</taxon>
    </lineage>
</organism>
<reference evidence="5 6" key="2">
    <citation type="submission" date="2018-03" db="EMBL/GenBank/DDBJ databases">
        <title>Draft genome of Pseudomonas putida strain KH-18-2.</title>
        <authorList>
            <person name="Yoshizawa S."/>
            <person name="Khan N.H."/>
            <person name="Nishimura M."/>
            <person name="Chiura H.X."/>
            <person name="Ogura Y."/>
            <person name="Hayashi T."/>
            <person name="Kogure K."/>
        </authorList>
    </citation>
    <scope>NUCLEOTIDE SEQUENCE [LARGE SCALE GENOMIC DNA]</scope>
    <source>
        <strain evidence="5 6">KH-18-2</strain>
    </source>
</reference>
<gene>
    <name evidence="4" type="primary">pqqD</name>
    <name evidence="5" type="ORF">BGP82_14445</name>
</gene>
<dbReference type="InterPro" id="IPR022479">
    <property type="entry name" value="PqqD_bac"/>
</dbReference>
<dbReference type="InterPro" id="IPR041881">
    <property type="entry name" value="PqqD_sf"/>
</dbReference>
<dbReference type="UniPathway" id="UPA00539"/>
<sequence length="90" mass="9964">MNLIDRQQALALGRGLRLDWAPQKGCHVLLYAGGIIELNASAGWVLELLDGHSTVATVIDRLAQRFPDVPELEEDVLAFLEVARAKSWIE</sequence>
<dbReference type="InterPro" id="IPR008792">
    <property type="entry name" value="PQQD"/>
</dbReference>
<evidence type="ECO:0000256" key="1">
    <source>
        <dbReference type="ARBA" id="ARBA00004886"/>
    </source>
</evidence>
<comment type="subunit">
    <text evidence="2 4">Monomer. Interacts with PqqE.</text>
</comment>
<dbReference type="NCBIfam" id="TIGR03859">
    <property type="entry name" value="PQQ_PqqD"/>
    <property type="match status" value="1"/>
</dbReference>
<accession>A0A1X0ZZX3</accession>
<dbReference type="AlphaFoldDB" id="A0A1X0ZZX3"/>
<dbReference type="Pfam" id="PF05402">
    <property type="entry name" value="PqqD"/>
    <property type="match status" value="1"/>
</dbReference>
<reference evidence="5 6" key="1">
    <citation type="submission" date="2016-08" db="EMBL/GenBank/DDBJ databases">
        <authorList>
            <person name="Seilhamer J.J."/>
        </authorList>
    </citation>
    <scope>NUCLEOTIDE SEQUENCE [LARGE SCALE GENOMIC DNA]</scope>
    <source>
        <strain evidence="5 6">KH-18-2</strain>
    </source>
</reference>
<dbReference type="GO" id="GO:0048038">
    <property type="term" value="F:quinone binding"/>
    <property type="evidence" value="ECO:0007669"/>
    <property type="project" value="InterPro"/>
</dbReference>
<name>A0A1X0ZZX3_PSEPU</name>
<keyword evidence="3 4" id="KW-0884">PQQ biosynthesis</keyword>
<dbReference type="GO" id="GO:0018189">
    <property type="term" value="P:pyrroloquinoline quinone biosynthetic process"/>
    <property type="evidence" value="ECO:0007669"/>
    <property type="project" value="UniProtKB-UniRule"/>
</dbReference>
<evidence type="ECO:0000256" key="4">
    <source>
        <dbReference type="HAMAP-Rule" id="MF_00655"/>
    </source>
</evidence>
<proteinExistence type="inferred from homology"/>
<evidence type="ECO:0000256" key="3">
    <source>
        <dbReference type="ARBA" id="ARBA00022905"/>
    </source>
</evidence>
<evidence type="ECO:0000313" key="6">
    <source>
        <dbReference type="Proteomes" id="UP000237378"/>
    </source>
</evidence>
<comment type="caution">
    <text evidence="5">The sequence shown here is derived from an EMBL/GenBank/DDBJ whole genome shotgun (WGS) entry which is preliminary data.</text>
</comment>
<comment type="similarity">
    <text evidence="4">Belongs to the PqqD family.</text>
</comment>
<dbReference type="EMBL" id="MING01000083">
    <property type="protein sequence ID" value="POG02525.1"/>
    <property type="molecule type" value="Genomic_DNA"/>
</dbReference>